<dbReference type="SUPFAM" id="SSF47789">
    <property type="entry name" value="C-terminal domain of RNA polymerase alpha subunit"/>
    <property type="match status" value="1"/>
</dbReference>
<comment type="caution">
    <text evidence="1">The sequence shown here is derived from an EMBL/GenBank/DDBJ whole genome shotgun (WGS) entry which is preliminary data.</text>
</comment>
<dbReference type="RefSeq" id="WP_131239657.1">
    <property type="nucleotide sequence ID" value="NZ_SJTH01000120.1"/>
</dbReference>
<proteinExistence type="predicted"/>
<dbReference type="AlphaFoldDB" id="A0A4V2NTJ2"/>
<evidence type="ECO:0008006" key="3">
    <source>
        <dbReference type="Google" id="ProtNLM"/>
    </source>
</evidence>
<dbReference type="OrthoDB" id="7788065at2"/>
<name>A0A4V2NTJ2_9BACI</name>
<reference evidence="1 2" key="1">
    <citation type="submission" date="2019-03" db="EMBL/GenBank/DDBJ databases">
        <authorList>
            <person name="Jensen L."/>
            <person name="Storgaard J."/>
            <person name="Sulaj E."/>
            <person name="Schramm A."/>
            <person name="Marshall I.P.G."/>
        </authorList>
    </citation>
    <scope>NUCLEOTIDE SEQUENCE [LARGE SCALE GENOMIC DNA]</scope>
    <source>
        <strain evidence="1 2">2017H2G3</strain>
    </source>
</reference>
<evidence type="ECO:0000313" key="2">
    <source>
        <dbReference type="Proteomes" id="UP000293846"/>
    </source>
</evidence>
<dbReference type="Pfam" id="PF24389">
    <property type="entry name" value="ORC-CDC6-like"/>
    <property type="match status" value="1"/>
</dbReference>
<evidence type="ECO:0000313" key="1">
    <source>
        <dbReference type="EMBL" id="TCJ00430.1"/>
    </source>
</evidence>
<sequence>MRFDDEFIFRTEDISPQELVDIFVATKTDRDNLNYIKSKSPLLLEGSRGTGKTMLLRVAEKEMDENFNSSRELAVFINFSKAIFVDAYKDIVYFRNWMFSKILFALKRKLEKKGILLSATGILGNYFGFIDKEENILLKLDDFIYALENSWSNKTFDISEKASEIFGVDLKRIGIIRDVDYFKALIEDICETCKIKRIVMLFDEACHNFIPLQQREFFTMFRDLRCPFISCKAAVYPGITSYGTFQTFHDAMVKKVERDITSSDYLEKMREIVKNQVGEDTYSIFVKNGENFNSLIYAASGNPRLLLKSLFMASEDLKSLKIGNVNSTIKNFYRTNIWNEHTKLSDIYKGHKKLIDWGRWFVENKVLQETINKNEKRKSEEKYQQTIFFTIHRDAPAVVKQSIRILEYSGIISLHTEGTKVRTEVFDRYQVNFGVVLASETKSTPVSRYREIISNLSIKLYSEYGINSPSYENIDELNSVETEVDIKHVLENLLHEPIDKLDITTFQCDTLKNVGFTTLQDILSAKEEDLQRAYGIGPKKARKIYNIAFNATIEYISG</sequence>
<dbReference type="Proteomes" id="UP000293846">
    <property type="component" value="Unassembled WGS sequence"/>
</dbReference>
<dbReference type="Gene3D" id="1.10.150.20">
    <property type="entry name" value="5' to 3' exonuclease, C-terminal subdomain"/>
    <property type="match status" value="1"/>
</dbReference>
<gene>
    <name evidence="1" type="ORF">E0Y62_26880</name>
</gene>
<keyword evidence="2" id="KW-1185">Reference proteome</keyword>
<dbReference type="InterPro" id="IPR056955">
    <property type="entry name" value="ORC-CDC6-like"/>
</dbReference>
<dbReference type="SUPFAM" id="SSF52540">
    <property type="entry name" value="P-loop containing nucleoside triphosphate hydrolases"/>
    <property type="match status" value="1"/>
</dbReference>
<dbReference type="EMBL" id="SJTH01000120">
    <property type="protein sequence ID" value="TCJ00430.1"/>
    <property type="molecule type" value="Genomic_DNA"/>
</dbReference>
<organism evidence="1 2">
    <name type="scientific">Cytobacillus praedii</name>
    <dbReference type="NCBI Taxonomy" id="1742358"/>
    <lineage>
        <taxon>Bacteria</taxon>
        <taxon>Bacillati</taxon>
        <taxon>Bacillota</taxon>
        <taxon>Bacilli</taxon>
        <taxon>Bacillales</taxon>
        <taxon>Bacillaceae</taxon>
        <taxon>Cytobacillus</taxon>
    </lineage>
</organism>
<accession>A0A4V2NTJ2</accession>
<dbReference type="InterPro" id="IPR027417">
    <property type="entry name" value="P-loop_NTPase"/>
</dbReference>
<dbReference type="Pfam" id="PF14520">
    <property type="entry name" value="HHH_5"/>
    <property type="match status" value="1"/>
</dbReference>
<protein>
    <recommendedName>
        <fullName evidence="3">RNA polymerase alpha subunit C-terminal domain-containing protein</fullName>
    </recommendedName>
</protein>
<dbReference type="Gene3D" id="3.40.50.300">
    <property type="entry name" value="P-loop containing nucleotide triphosphate hydrolases"/>
    <property type="match status" value="1"/>
</dbReference>